<evidence type="ECO:0000313" key="1">
    <source>
        <dbReference type="EMBL" id="UPW00909.1"/>
    </source>
</evidence>
<sequence length="305" mass="32065">MSDKELLGDGLNRRKFTKLVATSSTAVSFGLSGIAGADEGNSDRVELRKVESDAEQDRAAAAVSSEYGQQMVSVLNNPTPFTDEAKRVDILVDGERISHTIDVPTEAGVLKVGYEGETPITGLFDLDREALPKGQRKKVSAKVGWPEGTSGFLVLHDPSDEPTFTRSVTDEERRKLTALTGEDGAPVSVGAKATPRGSGVGATEGGYEVAYEHKVYRIDRAIQTVESVEESSGGVSIQGKCVNKGSLCLIDIAMASPHCTLAGMACSITGPASLGCLTAVASFCLPNIALIYVSGNCSYVAKNCL</sequence>
<accession>A0A8U0ILJ1</accession>
<organism evidence="1 2">
    <name type="scientific">Halorussus gelatinilyticus</name>
    <dbReference type="NCBI Taxonomy" id="2937524"/>
    <lineage>
        <taxon>Archaea</taxon>
        <taxon>Methanobacteriati</taxon>
        <taxon>Methanobacteriota</taxon>
        <taxon>Stenosarchaea group</taxon>
        <taxon>Halobacteria</taxon>
        <taxon>Halobacteriales</taxon>
        <taxon>Haladaptataceae</taxon>
        <taxon>Halorussus</taxon>
    </lineage>
</organism>
<dbReference type="GeneID" id="72188611"/>
<name>A0A8U0ILJ1_9EURY</name>
<dbReference type="KEGG" id="haxz:M0R88_02110"/>
<keyword evidence="2" id="KW-1185">Reference proteome</keyword>
<proteinExistence type="predicted"/>
<gene>
    <name evidence="1" type="ORF">M0R88_02110</name>
</gene>
<dbReference type="EMBL" id="CP096658">
    <property type="protein sequence ID" value="UPW00909.1"/>
    <property type="molecule type" value="Genomic_DNA"/>
</dbReference>
<dbReference type="Proteomes" id="UP000830434">
    <property type="component" value="Chromosome"/>
</dbReference>
<protein>
    <submittedName>
        <fullName evidence="1">Uncharacterized protein</fullName>
    </submittedName>
</protein>
<reference evidence="1" key="1">
    <citation type="submission" date="2022-04" db="EMBL/GenBank/DDBJ databases">
        <title>Diverse halophilic archaea isolated from saline environments.</title>
        <authorList>
            <person name="Cui H.-L."/>
        </authorList>
    </citation>
    <scope>NUCLEOTIDE SEQUENCE</scope>
    <source>
        <strain evidence="1">XZYJT40</strain>
    </source>
</reference>
<dbReference type="RefSeq" id="WP_248655316.1">
    <property type="nucleotide sequence ID" value="NZ_CP096658.1"/>
</dbReference>
<dbReference type="AlphaFoldDB" id="A0A8U0ILJ1"/>
<evidence type="ECO:0000313" key="2">
    <source>
        <dbReference type="Proteomes" id="UP000830434"/>
    </source>
</evidence>